<dbReference type="Pfam" id="PF09379">
    <property type="entry name" value="FERM_N"/>
    <property type="match status" value="1"/>
</dbReference>
<evidence type="ECO:0000313" key="4">
    <source>
        <dbReference type="Proteomes" id="UP001153148"/>
    </source>
</evidence>
<evidence type="ECO:0000256" key="1">
    <source>
        <dbReference type="SAM" id="Phobius"/>
    </source>
</evidence>
<proteinExistence type="predicted"/>
<evidence type="ECO:0000259" key="2">
    <source>
        <dbReference type="PROSITE" id="PS50057"/>
    </source>
</evidence>
<dbReference type="Proteomes" id="UP001153148">
    <property type="component" value="Unassembled WGS sequence"/>
</dbReference>
<dbReference type="InterPro" id="IPR029071">
    <property type="entry name" value="Ubiquitin-like_domsf"/>
</dbReference>
<organism evidence="3 4">
    <name type="scientific">Timema podura</name>
    <name type="common">Walking stick</name>
    <dbReference type="NCBI Taxonomy" id="61482"/>
    <lineage>
        <taxon>Eukaryota</taxon>
        <taxon>Metazoa</taxon>
        <taxon>Ecdysozoa</taxon>
        <taxon>Arthropoda</taxon>
        <taxon>Hexapoda</taxon>
        <taxon>Insecta</taxon>
        <taxon>Pterygota</taxon>
        <taxon>Neoptera</taxon>
        <taxon>Polyneoptera</taxon>
        <taxon>Phasmatodea</taxon>
        <taxon>Timematodea</taxon>
        <taxon>Timematoidea</taxon>
        <taxon>Timematidae</taxon>
        <taxon>Timema</taxon>
    </lineage>
</organism>
<sequence>MNYQAAPDNCTVTIQTERGGEGSRRNRYTLPYPFPKREGTGKVDKKAVGSDLYEQVFYSLDLIEKDYFGLQYTDPNNVQKQYSTYVALLHIVVNDVLVLMVVILSICDFKHWLDPTKAIKKQVK</sequence>
<dbReference type="PANTHER" id="PTHR23280">
    <property type="entry name" value="4.1 G PROTEIN"/>
    <property type="match status" value="1"/>
</dbReference>
<protein>
    <recommendedName>
        <fullName evidence="2">FERM domain-containing protein</fullName>
    </recommendedName>
</protein>
<dbReference type="InterPro" id="IPR018979">
    <property type="entry name" value="FERM_N"/>
</dbReference>
<keyword evidence="1" id="KW-0812">Transmembrane</keyword>
<gene>
    <name evidence="3" type="ORF">TPAB3V08_LOCUS5643</name>
</gene>
<reference evidence="3" key="1">
    <citation type="submission" date="2021-03" db="EMBL/GenBank/DDBJ databases">
        <authorList>
            <person name="Tran Van P."/>
        </authorList>
    </citation>
    <scope>NUCLEOTIDE SEQUENCE</scope>
</reference>
<feature type="domain" description="FERM" evidence="2">
    <location>
        <begin position="27"/>
        <end position="124"/>
    </location>
</feature>
<dbReference type="InterPro" id="IPR000299">
    <property type="entry name" value="FERM_domain"/>
</dbReference>
<feature type="transmembrane region" description="Helical" evidence="1">
    <location>
        <begin position="85"/>
        <end position="107"/>
    </location>
</feature>
<keyword evidence="4" id="KW-1185">Reference proteome</keyword>
<dbReference type="SUPFAM" id="SSF54236">
    <property type="entry name" value="Ubiquitin-like"/>
    <property type="match status" value="1"/>
</dbReference>
<keyword evidence="1" id="KW-0472">Membrane</keyword>
<keyword evidence="1" id="KW-1133">Transmembrane helix</keyword>
<dbReference type="EMBL" id="CAJPIN010007746">
    <property type="protein sequence ID" value="CAG2058674.1"/>
    <property type="molecule type" value="Genomic_DNA"/>
</dbReference>
<feature type="non-terminal residue" evidence="3">
    <location>
        <position position="124"/>
    </location>
</feature>
<name>A0ABN7NZU0_TIMPD</name>
<evidence type="ECO:0000313" key="3">
    <source>
        <dbReference type="EMBL" id="CAG2058674.1"/>
    </source>
</evidence>
<dbReference type="PANTHER" id="PTHR23280:SF25">
    <property type="entry name" value="MOESIN_EZRIN_RADIXIN HOMOLOG 1"/>
    <property type="match status" value="1"/>
</dbReference>
<dbReference type="PROSITE" id="PS50057">
    <property type="entry name" value="FERM_3"/>
    <property type="match status" value="1"/>
</dbReference>
<comment type="caution">
    <text evidence="3">The sequence shown here is derived from an EMBL/GenBank/DDBJ whole genome shotgun (WGS) entry which is preliminary data.</text>
</comment>
<dbReference type="Gene3D" id="3.10.20.90">
    <property type="entry name" value="Phosphatidylinositol 3-kinase Catalytic Subunit, Chain A, domain 1"/>
    <property type="match status" value="1"/>
</dbReference>
<accession>A0ABN7NZU0</accession>